<reference evidence="2" key="1">
    <citation type="submission" date="2021-09" db="EMBL/GenBank/DDBJ databases">
        <authorList>
            <consortium name="AG Swart"/>
            <person name="Singh M."/>
            <person name="Singh A."/>
            <person name="Seah K."/>
            <person name="Emmerich C."/>
        </authorList>
    </citation>
    <scope>NUCLEOTIDE SEQUENCE</scope>
    <source>
        <strain evidence="2">ATCC30299</strain>
    </source>
</reference>
<dbReference type="AlphaFoldDB" id="A0AAU9KBL5"/>
<evidence type="ECO:0000259" key="1">
    <source>
        <dbReference type="Pfam" id="PF03101"/>
    </source>
</evidence>
<feature type="domain" description="FAR1" evidence="1">
    <location>
        <begin position="156"/>
        <end position="233"/>
    </location>
</feature>
<dbReference type="Proteomes" id="UP001162131">
    <property type="component" value="Unassembled WGS sequence"/>
</dbReference>
<evidence type="ECO:0000313" key="2">
    <source>
        <dbReference type="EMBL" id="CAG9335368.1"/>
    </source>
</evidence>
<dbReference type="InterPro" id="IPR004330">
    <property type="entry name" value="FAR1_DNA_bnd_dom"/>
</dbReference>
<organism evidence="2 3">
    <name type="scientific">Blepharisma stoltei</name>
    <dbReference type="NCBI Taxonomy" id="1481888"/>
    <lineage>
        <taxon>Eukaryota</taxon>
        <taxon>Sar</taxon>
        <taxon>Alveolata</taxon>
        <taxon>Ciliophora</taxon>
        <taxon>Postciliodesmatophora</taxon>
        <taxon>Heterotrichea</taxon>
        <taxon>Heterotrichida</taxon>
        <taxon>Blepharismidae</taxon>
        <taxon>Blepharisma</taxon>
    </lineage>
</organism>
<proteinExistence type="predicted"/>
<dbReference type="EMBL" id="CAJZBQ010000062">
    <property type="protein sequence ID" value="CAG9335368.1"/>
    <property type="molecule type" value="Genomic_DNA"/>
</dbReference>
<sequence length="305" mass="34954">MNWLLQSPMSWSENNGDQGEFLSSVMSTAEALNNIILNVNNLIYVLKDSANSTLRSDLTNSENERVAKYINGASQALNRIALDFYMISPSFSSPSAPSIVKSEDEEKSVAPFKDDFDYLNSLSGINSSIDIDLYADPDCLSIGAKFETLEDALYTFQKYANKKGFNICKGNSKQNVYQEYACSARGKARKRETDRKRNRKSTKTMCKCHIILRKKEDCWTVTTSKLEHTHSLLTEEQIKMTAKNRYIPDHIKAQAIALYQAGESPAKIQYFLENEYQELCTWSMKDLYNMLYRRRETIKEEISSY</sequence>
<name>A0AAU9KBL5_9CILI</name>
<comment type="caution">
    <text evidence="2">The sequence shown here is derived from an EMBL/GenBank/DDBJ whole genome shotgun (WGS) entry which is preliminary data.</text>
</comment>
<dbReference type="PANTHER" id="PTHR47718">
    <property type="entry name" value="OS01G0519700 PROTEIN"/>
    <property type="match status" value="1"/>
</dbReference>
<evidence type="ECO:0000313" key="3">
    <source>
        <dbReference type="Proteomes" id="UP001162131"/>
    </source>
</evidence>
<protein>
    <recommendedName>
        <fullName evidence="1">FAR1 domain-containing protein</fullName>
    </recommendedName>
</protein>
<dbReference type="Pfam" id="PF03101">
    <property type="entry name" value="FAR1"/>
    <property type="match status" value="1"/>
</dbReference>
<gene>
    <name evidence="2" type="ORF">BSTOLATCC_MIC63844</name>
</gene>
<keyword evidence="3" id="KW-1185">Reference proteome</keyword>
<accession>A0AAU9KBL5</accession>